<reference evidence="3" key="2">
    <citation type="submission" date="2021-02" db="EMBL/GenBank/DDBJ databases">
        <authorList>
            <person name="Kimball J.A."/>
            <person name="Haas M.W."/>
            <person name="Macchietto M."/>
            <person name="Kono T."/>
            <person name="Duquette J."/>
            <person name="Shao M."/>
        </authorList>
    </citation>
    <scope>NUCLEOTIDE SEQUENCE</scope>
    <source>
        <tissue evidence="3">Fresh leaf tissue</tissue>
    </source>
</reference>
<sequence>MSATAVDGAEYWLRWQVFVCAALIALPAAVAAALLPRLHRAAPPLRATDLWVPCWARLHPGWLLCYRSLALAAATALLVRLLVAHGLAVFFFYTQWTFLLVTIYFAFATAISAHGCWVYLRKNLKKADDSHEFLSDDVESHGFSTSLSGERKRDEEKKNYHEQTANEKRAGFWGHCMQIIYQTSAGATMLTDVTFWGLLVPLFYRDKFGLSLVTDGMHSLNAVFLLIDTIMNNMPFPWYRMAFFVFWSVSYVTFQWVLHACGGLSWWPYPFLDLSSSGAPLWYFGMAIAHIPCFFLYWLVVKAKHTYFPRLFPHAYVTTS</sequence>
<keyword evidence="2" id="KW-0472">Membrane</keyword>
<evidence type="ECO:0000313" key="3">
    <source>
        <dbReference type="EMBL" id="KAG8099195.1"/>
    </source>
</evidence>
<keyword evidence="4" id="KW-1185">Reference proteome</keyword>
<evidence type="ECO:0000256" key="1">
    <source>
        <dbReference type="SAM" id="MobiDB-lite"/>
    </source>
</evidence>
<dbReference type="AlphaFoldDB" id="A0A8J5X0S3"/>
<organism evidence="3 4">
    <name type="scientific">Zizania palustris</name>
    <name type="common">Northern wild rice</name>
    <dbReference type="NCBI Taxonomy" id="103762"/>
    <lineage>
        <taxon>Eukaryota</taxon>
        <taxon>Viridiplantae</taxon>
        <taxon>Streptophyta</taxon>
        <taxon>Embryophyta</taxon>
        <taxon>Tracheophyta</taxon>
        <taxon>Spermatophyta</taxon>
        <taxon>Magnoliopsida</taxon>
        <taxon>Liliopsida</taxon>
        <taxon>Poales</taxon>
        <taxon>Poaceae</taxon>
        <taxon>BOP clade</taxon>
        <taxon>Oryzoideae</taxon>
        <taxon>Oryzeae</taxon>
        <taxon>Zizaniinae</taxon>
        <taxon>Zizania</taxon>
    </lineage>
</organism>
<comment type="caution">
    <text evidence="3">The sequence shown here is derived from an EMBL/GenBank/DDBJ whole genome shotgun (WGS) entry which is preliminary data.</text>
</comment>
<evidence type="ECO:0000313" key="4">
    <source>
        <dbReference type="Proteomes" id="UP000729402"/>
    </source>
</evidence>
<feature type="transmembrane region" description="Helical" evidence="2">
    <location>
        <begin position="179"/>
        <end position="204"/>
    </location>
</feature>
<dbReference type="OrthoDB" id="419711at2759"/>
<feature type="transmembrane region" description="Helical" evidence="2">
    <location>
        <begin position="12"/>
        <end position="35"/>
    </location>
</feature>
<gene>
    <name evidence="3" type="ORF">GUJ93_ZPchr0013g35489</name>
</gene>
<accession>A0A8J5X0S3</accession>
<feature type="transmembrane region" description="Helical" evidence="2">
    <location>
        <begin position="69"/>
        <end position="92"/>
    </location>
</feature>
<protein>
    <submittedName>
        <fullName evidence="3">Uncharacterized protein</fullName>
    </submittedName>
</protein>
<dbReference type="PANTHER" id="PTHR12242">
    <property type="entry name" value="OS02G0130600 PROTEIN-RELATED"/>
    <property type="match status" value="1"/>
</dbReference>
<name>A0A8J5X0S3_ZIZPA</name>
<feature type="compositionally biased region" description="Basic and acidic residues" evidence="1">
    <location>
        <begin position="149"/>
        <end position="160"/>
    </location>
</feature>
<dbReference type="GO" id="GO:0016020">
    <property type="term" value="C:membrane"/>
    <property type="evidence" value="ECO:0007669"/>
    <property type="project" value="TreeGrafter"/>
</dbReference>
<keyword evidence="2" id="KW-0812">Transmembrane</keyword>
<feature type="region of interest" description="Disordered" evidence="1">
    <location>
        <begin position="139"/>
        <end position="160"/>
    </location>
</feature>
<reference evidence="3" key="1">
    <citation type="journal article" date="2021" name="bioRxiv">
        <title>Whole Genome Assembly and Annotation of Northern Wild Rice, Zizania palustris L., Supports a Whole Genome Duplication in the Zizania Genus.</title>
        <authorList>
            <person name="Haas M."/>
            <person name="Kono T."/>
            <person name="Macchietto M."/>
            <person name="Millas R."/>
            <person name="McGilp L."/>
            <person name="Shao M."/>
            <person name="Duquette J."/>
            <person name="Hirsch C.N."/>
            <person name="Kimball J."/>
        </authorList>
    </citation>
    <scope>NUCLEOTIDE SEQUENCE</scope>
    <source>
        <tissue evidence="3">Fresh leaf tissue</tissue>
    </source>
</reference>
<dbReference type="PANTHER" id="PTHR12242:SF6">
    <property type="entry name" value="PROTEIN ROLLING PROTEIN"/>
    <property type="match status" value="1"/>
</dbReference>
<feature type="transmembrane region" description="Helical" evidence="2">
    <location>
        <begin position="243"/>
        <end position="269"/>
    </location>
</feature>
<feature type="transmembrane region" description="Helical" evidence="2">
    <location>
        <begin position="281"/>
        <end position="300"/>
    </location>
</feature>
<feature type="transmembrane region" description="Helical" evidence="2">
    <location>
        <begin position="98"/>
        <end position="120"/>
    </location>
</feature>
<proteinExistence type="predicted"/>
<keyword evidence="2" id="KW-1133">Transmembrane helix</keyword>
<dbReference type="Proteomes" id="UP000729402">
    <property type="component" value="Unassembled WGS sequence"/>
</dbReference>
<dbReference type="EMBL" id="JAAALK010000079">
    <property type="protein sequence ID" value="KAG8099195.1"/>
    <property type="molecule type" value="Genomic_DNA"/>
</dbReference>
<evidence type="ECO:0000256" key="2">
    <source>
        <dbReference type="SAM" id="Phobius"/>
    </source>
</evidence>